<dbReference type="AlphaFoldDB" id="A0AAN8QMA2"/>
<sequence>MHHLCFNWTVKNKVSGTAQKCPYPDGVTKAFPNRPANFLCCYFTVGTNMQYLQQEKMQEPFVRQLKDKLHYSQPCVIFNVIALLEFLKLQCICIVL</sequence>
<accession>A0AAN8QMA2</accession>
<evidence type="ECO:0000313" key="1">
    <source>
        <dbReference type="EMBL" id="KAK6303078.1"/>
    </source>
</evidence>
<evidence type="ECO:0000313" key="2">
    <source>
        <dbReference type="Proteomes" id="UP001356427"/>
    </source>
</evidence>
<dbReference type="Proteomes" id="UP001356427">
    <property type="component" value="Unassembled WGS sequence"/>
</dbReference>
<name>A0AAN8QMA2_9TELE</name>
<gene>
    <name evidence="1" type="ORF">J4Q44_G00255320</name>
</gene>
<proteinExistence type="predicted"/>
<reference evidence="1 2" key="1">
    <citation type="submission" date="2021-04" db="EMBL/GenBank/DDBJ databases">
        <authorList>
            <person name="De Guttry C."/>
            <person name="Zahm M."/>
            <person name="Klopp C."/>
            <person name="Cabau C."/>
            <person name="Louis A."/>
            <person name="Berthelot C."/>
            <person name="Parey E."/>
            <person name="Roest Crollius H."/>
            <person name="Montfort J."/>
            <person name="Robinson-Rechavi M."/>
            <person name="Bucao C."/>
            <person name="Bouchez O."/>
            <person name="Gislard M."/>
            <person name="Lluch J."/>
            <person name="Milhes M."/>
            <person name="Lampietro C."/>
            <person name="Lopez Roques C."/>
            <person name="Donnadieu C."/>
            <person name="Braasch I."/>
            <person name="Desvignes T."/>
            <person name="Postlethwait J."/>
            <person name="Bobe J."/>
            <person name="Wedekind C."/>
            <person name="Guiguen Y."/>
        </authorList>
    </citation>
    <scope>NUCLEOTIDE SEQUENCE [LARGE SCALE GENOMIC DNA]</scope>
    <source>
        <strain evidence="1">Cs_M1</strain>
        <tissue evidence="1">Blood</tissue>
    </source>
</reference>
<protein>
    <submittedName>
        <fullName evidence="1">Uncharacterized protein</fullName>
    </submittedName>
</protein>
<keyword evidence="2" id="KW-1185">Reference proteome</keyword>
<comment type="caution">
    <text evidence="1">The sequence shown here is derived from an EMBL/GenBank/DDBJ whole genome shotgun (WGS) entry which is preliminary data.</text>
</comment>
<organism evidence="1 2">
    <name type="scientific">Coregonus suidteri</name>
    <dbReference type="NCBI Taxonomy" id="861788"/>
    <lineage>
        <taxon>Eukaryota</taxon>
        <taxon>Metazoa</taxon>
        <taxon>Chordata</taxon>
        <taxon>Craniata</taxon>
        <taxon>Vertebrata</taxon>
        <taxon>Euteleostomi</taxon>
        <taxon>Actinopterygii</taxon>
        <taxon>Neopterygii</taxon>
        <taxon>Teleostei</taxon>
        <taxon>Protacanthopterygii</taxon>
        <taxon>Salmoniformes</taxon>
        <taxon>Salmonidae</taxon>
        <taxon>Coregoninae</taxon>
        <taxon>Coregonus</taxon>
    </lineage>
</organism>
<dbReference type="EMBL" id="JAGTTL010000024">
    <property type="protein sequence ID" value="KAK6303078.1"/>
    <property type="molecule type" value="Genomic_DNA"/>
</dbReference>